<dbReference type="PANTHER" id="PTHR11062">
    <property type="entry name" value="EXOSTOSIN HEPARAN SULFATE GLYCOSYLTRANSFERASE -RELATED"/>
    <property type="match status" value="1"/>
</dbReference>
<dbReference type="Proteomes" id="UP000266841">
    <property type="component" value="Unassembled WGS sequence"/>
</dbReference>
<accession>K0TAN0</accession>
<feature type="domain" description="Exostosin GT47" evidence="4">
    <location>
        <begin position="416"/>
        <end position="509"/>
    </location>
</feature>
<evidence type="ECO:0000259" key="4">
    <source>
        <dbReference type="Pfam" id="PF03016"/>
    </source>
</evidence>
<evidence type="ECO:0000256" key="1">
    <source>
        <dbReference type="ARBA" id="ARBA00010271"/>
    </source>
</evidence>
<dbReference type="InterPro" id="IPR004263">
    <property type="entry name" value="Exostosin"/>
</dbReference>
<dbReference type="EMBL" id="AGNL01002736">
    <property type="protein sequence ID" value="EJK75773.1"/>
    <property type="molecule type" value="Genomic_DNA"/>
</dbReference>
<evidence type="ECO:0000256" key="3">
    <source>
        <dbReference type="SAM" id="Phobius"/>
    </source>
</evidence>
<feature type="region of interest" description="Disordered" evidence="2">
    <location>
        <begin position="76"/>
        <end position="130"/>
    </location>
</feature>
<evidence type="ECO:0000313" key="5">
    <source>
        <dbReference type="EMBL" id="EJK75773.1"/>
    </source>
</evidence>
<dbReference type="eggNOG" id="ENOG502T9P5">
    <property type="taxonomic scope" value="Eukaryota"/>
</dbReference>
<gene>
    <name evidence="5" type="ORF">THAOC_02501</name>
</gene>
<evidence type="ECO:0000313" key="6">
    <source>
        <dbReference type="Proteomes" id="UP000266841"/>
    </source>
</evidence>
<dbReference type="Pfam" id="PF03016">
    <property type="entry name" value="Exostosin_GT47"/>
    <property type="match status" value="1"/>
</dbReference>
<dbReference type="OrthoDB" id="1924787at2759"/>
<keyword evidence="6" id="KW-1185">Reference proteome</keyword>
<dbReference type="InterPro" id="IPR040911">
    <property type="entry name" value="Exostosin_GT47"/>
</dbReference>
<keyword evidence="3" id="KW-0472">Membrane</keyword>
<keyword evidence="3" id="KW-0812">Transmembrane</keyword>
<proteinExistence type="inferred from homology"/>
<keyword evidence="3" id="KW-1133">Transmembrane helix</keyword>
<protein>
    <recommendedName>
        <fullName evidence="4">Exostosin GT47 domain-containing protein</fullName>
    </recommendedName>
</protein>
<reference evidence="5 6" key="1">
    <citation type="journal article" date="2012" name="Genome Biol.">
        <title>Genome and low-iron response of an oceanic diatom adapted to chronic iron limitation.</title>
        <authorList>
            <person name="Lommer M."/>
            <person name="Specht M."/>
            <person name="Roy A.S."/>
            <person name="Kraemer L."/>
            <person name="Andreson R."/>
            <person name="Gutowska M.A."/>
            <person name="Wolf J."/>
            <person name="Bergner S.V."/>
            <person name="Schilhabel M.B."/>
            <person name="Klostermeier U.C."/>
            <person name="Beiko R.G."/>
            <person name="Rosenstiel P."/>
            <person name="Hippler M."/>
            <person name="Laroche J."/>
        </authorList>
    </citation>
    <scope>NUCLEOTIDE SEQUENCE [LARGE SCALE GENOMIC DNA]</scope>
    <source>
        <strain evidence="5 6">CCMP1005</strain>
    </source>
</reference>
<sequence length="583" mass="66072">MQKGLGIARGRSRRRTVPRNFCSRSLRRSSTNRFLLNFLGAAAAFILVSLQYVISIARINVGDAVSSGVNLEAFPPSSSRLRRDNEVTSPSRGDVYGHKNRNGGVVTTAGGENSSSAPLPAAPLPRDERRGNYNDRFGGVLSSLHDDDNPLTRMANELNSTRLRYYIYTKRIRVAHNTKVQGNAEVWSIYRALQRHPLRTVNPSEAHFFIPPIFTNTISPALKQNHPDRIVFQAVLDIVTSSSIYQTAVGSRHIFLVFDGLDFSYKGVGGRIQQLLKEYYPSWLTEDVEPRWFNHSDSPCPLDAWVNEGRAKRCLPGGNIFRNIILARDRDVFEVHRRVHRDKHSFSPDWTKPFAMDDPIPQWGFSVGLLSGTAQLPIVEATFDDFSTRKWIYFYHARADEYFCNSTQYRLAPINILPKNGTVEAETFAQSSVGYDLPSHLWKEYFMSSRFCLVIRGDTPHSRAFLRAVKVGCIPVVVSDAYPWYAPSLPATLNMSDYSIMISERAFLQDPWKELHRATQLTEKSIRQKLDALAFAQRVIFADHNESLFVPALLKEAWNSIPPSQRVVGCVDWTTGKKSRCHE</sequence>
<comment type="caution">
    <text evidence="5">The sequence shown here is derived from an EMBL/GenBank/DDBJ whole genome shotgun (WGS) entry which is preliminary data.</text>
</comment>
<dbReference type="AlphaFoldDB" id="K0TAN0"/>
<name>K0TAN0_THAOC</name>
<feature type="transmembrane region" description="Helical" evidence="3">
    <location>
        <begin position="34"/>
        <end position="54"/>
    </location>
</feature>
<organism evidence="5 6">
    <name type="scientific">Thalassiosira oceanica</name>
    <name type="common">Marine diatom</name>
    <dbReference type="NCBI Taxonomy" id="159749"/>
    <lineage>
        <taxon>Eukaryota</taxon>
        <taxon>Sar</taxon>
        <taxon>Stramenopiles</taxon>
        <taxon>Ochrophyta</taxon>
        <taxon>Bacillariophyta</taxon>
        <taxon>Coscinodiscophyceae</taxon>
        <taxon>Thalassiosirophycidae</taxon>
        <taxon>Thalassiosirales</taxon>
        <taxon>Thalassiosiraceae</taxon>
        <taxon>Thalassiosira</taxon>
    </lineage>
</organism>
<dbReference type="PANTHER" id="PTHR11062:SF281">
    <property type="entry name" value="EXOSTOSIN-LIKE 2"/>
    <property type="match status" value="1"/>
</dbReference>
<dbReference type="GO" id="GO:0016757">
    <property type="term" value="F:glycosyltransferase activity"/>
    <property type="evidence" value="ECO:0007669"/>
    <property type="project" value="InterPro"/>
</dbReference>
<comment type="similarity">
    <text evidence="1">Belongs to the glycosyltransferase 47 family.</text>
</comment>
<evidence type="ECO:0000256" key="2">
    <source>
        <dbReference type="SAM" id="MobiDB-lite"/>
    </source>
</evidence>